<accession>A9SNR6</accession>
<dbReference type="EnsemblPlants" id="Pp3c17_13880V3.3">
    <property type="protein sequence ID" value="PAC:32907352.CDS.1"/>
    <property type="gene ID" value="Pp3c17_13880"/>
</dbReference>
<dbReference type="GO" id="GO:0004842">
    <property type="term" value="F:ubiquitin-protein transferase activity"/>
    <property type="evidence" value="ECO:0000318"/>
    <property type="project" value="GO_Central"/>
</dbReference>
<dbReference type="PANTHER" id="PTHR31672:SF2">
    <property type="entry name" value="F-BOX DOMAIN-CONTAINING PROTEIN"/>
    <property type="match status" value="1"/>
</dbReference>
<dbReference type="EnsemblPlants" id="Pp3c17_13880V3.4">
    <property type="protein sequence ID" value="PAC:32907353.CDS.1"/>
    <property type="gene ID" value="Pp3c17_13880"/>
</dbReference>
<reference evidence="2 4" key="2">
    <citation type="journal article" date="2018" name="Plant J.">
        <title>The Physcomitrella patens chromosome-scale assembly reveals moss genome structure and evolution.</title>
        <authorList>
            <person name="Lang D."/>
            <person name="Ullrich K.K."/>
            <person name="Murat F."/>
            <person name="Fuchs J."/>
            <person name="Jenkins J."/>
            <person name="Haas F.B."/>
            <person name="Piednoel M."/>
            <person name="Gundlach H."/>
            <person name="Van Bel M."/>
            <person name="Meyberg R."/>
            <person name="Vives C."/>
            <person name="Morata J."/>
            <person name="Symeonidi A."/>
            <person name="Hiss M."/>
            <person name="Muchero W."/>
            <person name="Kamisugi Y."/>
            <person name="Saleh O."/>
            <person name="Blanc G."/>
            <person name="Decker E.L."/>
            <person name="van Gessel N."/>
            <person name="Grimwood J."/>
            <person name="Hayes R.D."/>
            <person name="Graham S.W."/>
            <person name="Gunter L.E."/>
            <person name="McDaniel S.F."/>
            <person name="Hoernstein S.N.W."/>
            <person name="Larsson A."/>
            <person name="Li F.W."/>
            <person name="Perroud P.F."/>
            <person name="Phillips J."/>
            <person name="Ranjan P."/>
            <person name="Rokshar D.S."/>
            <person name="Rothfels C.J."/>
            <person name="Schneider L."/>
            <person name="Shu S."/>
            <person name="Stevenson D.W."/>
            <person name="Thummler F."/>
            <person name="Tillich M."/>
            <person name="Villarreal Aguilar J.C."/>
            <person name="Widiez T."/>
            <person name="Wong G.K."/>
            <person name="Wymore A."/>
            <person name="Zhang Y."/>
            <person name="Zimmer A.D."/>
            <person name="Quatrano R.S."/>
            <person name="Mayer K.F.X."/>
            <person name="Goodstein D."/>
            <person name="Casacuberta J.M."/>
            <person name="Vandepoele K."/>
            <person name="Reski R."/>
            <person name="Cuming A.C."/>
            <person name="Tuskan G.A."/>
            <person name="Maumus F."/>
            <person name="Salse J."/>
            <person name="Schmutz J."/>
            <person name="Rensing S.A."/>
        </authorList>
    </citation>
    <scope>NUCLEOTIDE SEQUENCE [LARGE SCALE GENOMIC DNA]</scope>
    <source>
        <strain evidence="3 4">cv. Gransden 2004</strain>
    </source>
</reference>
<dbReference type="EnsemblPlants" id="Pp3c17_13880V3.2">
    <property type="protein sequence ID" value="PAC:32907351.CDS.1"/>
    <property type="gene ID" value="Pp3c17_13880"/>
</dbReference>
<dbReference type="AlphaFoldDB" id="A9SNR6"/>
<dbReference type="PROSITE" id="PS50181">
    <property type="entry name" value="FBOX"/>
    <property type="match status" value="1"/>
</dbReference>
<dbReference type="Gramene" id="Pp3c17_13880V3.2">
    <property type="protein sequence ID" value="PAC:32907351.CDS.1"/>
    <property type="gene ID" value="Pp3c17_13880"/>
</dbReference>
<dbReference type="HOGENOM" id="CLU_524193_0_0_1"/>
<sequence length="537" mass="61814">MLTTSTLTTRRCANEVCAGEDRSLSSTLDSRCKLLHITLEMADKNATGDSKCFEGTKEWPSFLQLASILRDRLDELISGTREAPGMRSIIEYAAPYLETPENAECSSSTSVVGSITRELKRRVVETESPCGHVCPQHPAMLDPAVWSRLPEELLELTFARLPLPNIQRLRCLSKQWDRSLNEKSHFKATCAEVNRKIFALLEENIDDYGRFWIKLYDMYSNRWHVYELILGDDTEPFKTMSAADGGLVVFASAWKATKKKPLEIVVVNPLTKAMKVLRLTGLKTHQLQMMQIVTNSITGYYKVILVSCLLRKGVIAEVFDSERDEWISLHWREEPHPSDQFFGIKYSWDLESYQDPDFPDEYFADLDYVGPCVYNYAEEKLNELNDESYPERQAMVVCTGALVKDRLFVLHEEKVRLEVSDGGDPGEPLTKYRYCITEYQAQIANPKWVRQRSINCDPFVVHPDGEKYQMRLYACKGLLLVIAFNDEWIKAGYDEVGWLYDLSAGEWRELPKICKSEDHQIQEFNNLMVELRWDADP</sequence>
<evidence type="ECO:0000313" key="3">
    <source>
        <dbReference type="EnsemblPlants" id="PAC:32907350.CDS.1"/>
    </source>
</evidence>
<dbReference type="Gramene" id="Pp3c17_13880V3.5">
    <property type="protein sequence ID" value="PAC:32907354.CDS.1"/>
    <property type="gene ID" value="Pp3c17_13880"/>
</dbReference>
<dbReference type="PaxDb" id="3218-PP1S98_44V6.1"/>
<dbReference type="EMBL" id="ABEU02000017">
    <property type="protein sequence ID" value="PNR36198.1"/>
    <property type="molecule type" value="Genomic_DNA"/>
</dbReference>
<dbReference type="EnsemblPlants" id="Pp3c17_13880V3.6">
    <property type="protein sequence ID" value="PAC:32907355.CDS.1"/>
    <property type="gene ID" value="Pp3c17_13880"/>
</dbReference>
<dbReference type="OrthoDB" id="591557at2759"/>
<organism evidence="2">
    <name type="scientific">Physcomitrium patens</name>
    <name type="common">Spreading-leaved earth moss</name>
    <name type="synonym">Physcomitrella patens</name>
    <dbReference type="NCBI Taxonomy" id="3218"/>
    <lineage>
        <taxon>Eukaryota</taxon>
        <taxon>Viridiplantae</taxon>
        <taxon>Streptophyta</taxon>
        <taxon>Embryophyta</taxon>
        <taxon>Bryophyta</taxon>
        <taxon>Bryophytina</taxon>
        <taxon>Bryopsida</taxon>
        <taxon>Funariidae</taxon>
        <taxon>Funariales</taxon>
        <taxon>Funariaceae</taxon>
        <taxon>Physcomitrium</taxon>
    </lineage>
</organism>
<dbReference type="RefSeq" id="XP_024400558.1">
    <property type="nucleotide sequence ID" value="XM_024544790.2"/>
</dbReference>
<evidence type="ECO:0000259" key="1">
    <source>
        <dbReference type="PROSITE" id="PS50181"/>
    </source>
</evidence>
<dbReference type="GO" id="GO:0031146">
    <property type="term" value="P:SCF-dependent proteasomal ubiquitin-dependent protein catabolic process"/>
    <property type="evidence" value="ECO:0000318"/>
    <property type="project" value="GO_Central"/>
</dbReference>
<dbReference type="EnsemblPlants" id="Pp3c17_13880V3.5">
    <property type="protein sequence ID" value="PAC:32907354.CDS.1"/>
    <property type="gene ID" value="Pp3c17_13880"/>
</dbReference>
<feature type="domain" description="F-box" evidence="1">
    <location>
        <begin position="143"/>
        <end position="189"/>
    </location>
</feature>
<reference evidence="2 4" key="1">
    <citation type="journal article" date="2008" name="Science">
        <title>The Physcomitrella genome reveals evolutionary insights into the conquest of land by plants.</title>
        <authorList>
            <person name="Rensing S."/>
            <person name="Lang D."/>
            <person name="Zimmer A."/>
            <person name="Terry A."/>
            <person name="Salamov A."/>
            <person name="Shapiro H."/>
            <person name="Nishiyama T."/>
            <person name="Perroud P.-F."/>
            <person name="Lindquist E."/>
            <person name="Kamisugi Y."/>
            <person name="Tanahashi T."/>
            <person name="Sakakibara K."/>
            <person name="Fujita T."/>
            <person name="Oishi K."/>
            <person name="Shin-I T."/>
            <person name="Kuroki Y."/>
            <person name="Toyoda A."/>
            <person name="Suzuki Y."/>
            <person name="Hashimoto A."/>
            <person name="Yamaguchi K."/>
            <person name="Sugano A."/>
            <person name="Kohara Y."/>
            <person name="Fujiyama A."/>
            <person name="Anterola A."/>
            <person name="Aoki S."/>
            <person name="Ashton N."/>
            <person name="Barbazuk W.B."/>
            <person name="Barker E."/>
            <person name="Bennetzen J."/>
            <person name="Bezanilla M."/>
            <person name="Blankenship R."/>
            <person name="Cho S.H."/>
            <person name="Dutcher S."/>
            <person name="Estelle M."/>
            <person name="Fawcett J.A."/>
            <person name="Gundlach H."/>
            <person name="Hanada K."/>
            <person name="Heyl A."/>
            <person name="Hicks K.A."/>
            <person name="Hugh J."/>
            <person name="Lohr M."/>
            <person name="Mayer K."/>
            <person name="Melkozernov A."/>
            <person name="Murata T."/>
            <person name="Nelson D."/>
            <person name="Pils B."/>
            <person name="Prigge M."/>
            <person name="Reiss B."/>
            <person name="Renner T."/>
            <person name="Rombauts S."/>
            <person name="Rushton P."/>
            <person name="Sanderfoot A."/>
            <person name="Schween G."/>
            <person name="Shiu S.-H."/>
            <person name="Stueber K."/>
            <person name="Theodoulou F.L."/>
            <person name="Tu H."/>
            <person name="Van de Peer Y."/>
            <person name="Verrier P.J."/>
            <person name="Waters E."/>
            <person name="Wood A."/>
            <person name="Yang L."/>
            <person name="Cove D."/>
            <person name="Cuming A."/>
            <person name="Hasebe M."/>
            <person name="Lucas S."/>
            <person name="Mishler D.B."/>
            <person name="Reski R."/>
            <person name="Grigoriev I."/>
            <person name="Quatrano R.S."/>
            <person name="Boore J.L."/>
        </authorList>
    </citation>
    <scope>NUCLEOTIDE SEQUENCE [LARGE SCALE GENOMIC DNA]</scope>
    <source>
        <strain evidence="3 4">cv. Gransden 2004</strain>
    </source>
</reference>
<dbReference type="InterPro" id="IPR050796">
    <property type="entry name" value="SCF_F-box_component"/>
</dbReference>
<dbReference type="Proteomes" id="UP000006727">
    <property type="component" value="Chromosome 17"/>
</dbReference>
<dbReference type="InterPro" id="IPR001810">
    <property type="entry name" value="F-box_dom"/>
</dbReference>
<dbReference type="PANTHER" id="PTHR31672">
    <property type="entry name" value="BNACNNG10540D PROTEIN"/>
    <property type="match status" value="1"/>
</dbReference>
<dbReference type="Gramene" id="Pp3c17_13880V3.4">
    <property type="protein sequence ID" value="PAC:32907353.CDS.1"/>
    <property type="gene ID" value="Pp3c17_13880"/>
</dbReference>
<dbReference type="EnsemblPlants" id="Pp3c17_13880V3.1">
    <property type="protein sequence ID" value="PAC:32907350.CDS.1"/>
    <property type="gene ID" value="Pp3c17_13880"/>
</dbReference>
<dbReference type="SUPFAM" id="SSF81383">
    <property type="entry name" value="F-box domain"/>
    <property type="match status" value="1"/>
</dbReference>
<proteinExistence type="predicted"/>
<protein>
    <recommendedName>
        <fullName evidence="1">F-box domain-containing protein</fullName>
    </recommendedName>
</protein>
<evidence type="ECO:0000313" key="4">
    <source>
        <dbReference type="Proteomes" id="UP000006727"/>
    </source>
</evidence>
<dbReference type="RefSeq" id="XP_024400556.1">
    <property type="nucleotide sequence ID" value="XM_024544788.2"/>
</dbReference>
<dbReference type="RefSeq" id="XP_024400559.1">
    <property type="nucleotide sequence ID" value="XM_024544791.2"/>
</dbReference>
<keyword evidence="4" id="KW-1185">Reference proteome</keyword>
<dbReference type="Gramene" id="Pp3c17_13880V3.1">
    <property type="protein sequence ID" value="PAC:32907350.CDS.1"/>
    <property type="gene ID" value="Pp3c17_13880"/>
</dbReference>
<dbReference type="GeneID" id="112294417"/>
<reference evidence="3" key="3">
    <citation type="submission" date="2020-12" db="UniProtKB">
        <authorList>
            <consortium name="EnsemblPlants"/>
        </authorList>
    </citation>
    <scope>IDENTIFICATION</scope>
</reference>
<name>A9SNR6_PHYPA</name>
<evidence type="ECO:0000313" key="2">
    <source>
        <dbReference type="EMBL" id="PNR36198.1"/>
    </source>
</evidence>
<dbReference type="Gramene" id="Pp3c17_13880V3.6">
    <property type="protein sequence ID" value="PAC:32907355.CDS.1"/>
    <property type="gene ID" value="Pp3c17_13880"/>
</dbReference>
<dbReference type="KEGG" id="ppp:112294417"/>
<dbReference type="InterPro" id="IPR036047">
    <property type="entry name" value="F-box-like_dom_sf"/>
</dbReference>
<dbReference type="Pfam" id="PF00646">
    <property type="entry name" value="F-box"/>
    <property type="match status" value="1"/>
</dbReference>
<dbReference type="Gramene" id="Pp3c17_13880V3.3">
    <property type="protein sequence ID" value="PAC:32907352.CDS.1"/>
    <property type="gene ID" value="Pp3c17_13880"/>
</dbReference>
<gene>
    <name evidence="3" type="primary">LOC112294417</name>
    <name evidence="2" type="ORF">PHYPA_022049</name>
</gene>
<dbReference type="RefSeq" id="XP_073396358.1">
    <property type="nucleotide sequence ID" value="XM_073540257.1"/>
</dbReference>
<dbReference type="RefSeq" id="XP_024400557.1">
    <property type="nucleotide sequence ID" value="XM_024544789.2"/>
</dbReference>